<protein>
    <submittedName>
        <fullName evidence="3">Tetratricopeptide (TPR) repeat containing protein</fullName>
    </submittedName>
</protein>
<comment type="caution">
    <text evidence="3">The sequence shown here is derived from an EMBL/GenBank/DDBJ whole genome shotgun (WGS) entry which is preliminary data.</text>
</comment>
<organism evidence="3">
    <name type="scientific">Bacillus mycoides</name>
    <dbReference type="NCBI Taxonomy" id="1405"/>
    <lineage>
        <taxon>Bacteria</taxon>
        <taxon>Bacillati</taxon>
        <taxon>Bacillota</taxon>
        <taxon>Bacilli</taxon>
        <taxon>Bacillales</taxon>
        <taxon>Bacillaceae</taxon>
        <taxon>Bacillus</taxon>
        <taxon>Bacillus cereus group</taxon>
    </lineage>
</organism>
<dbReference type="SUPFAM" id="SSF48452">
    <property type="entry name" value="TPR-like"/>
    <property type="match status" value="1"/>
</dbReference>
<dbReference type="PANTHER" id="PTHR43681">
    <property type="entry name" value="TRANSMEMBRANE GTPASE FZO"/>
    <property type="match status" value="1"/>
</dbReference>
<dbReference type="EMBL" id="ACMP01000091">
    <property type="protein sequence ID" value="EEL69627.1"/>
    <property type="molecule type" value="Genomic_DNA"/>
</dbReference>
<dbReference type="InterPro" id="IPR027417">
    <property type="entry name" value="P-loop_NTPase"/>
</dbReference>
<dbReference type="InterPro" id="IPR045063">
    <property type="entry name" value="Dynamin_N"/>
</dbReference>
<dbReference type="Proteomes" id="UP000001753">
    <property type="component" value="Chromosome"/>
</dbReference>
<accession>C2XXM7</accession>
<dbReference type="Gene3D" id="1.25.40.10">
    <property type="entry name" value="Tetratricopeptide repeat domain"/>
    <property type="match status" value="1"/>
</dbReference>
<dbReference type="PROSITE" id="PS50005">
    <property type="entry name" value="TPR"/>
    <property type="match status" value="1"/>
</dbReference>
<dbReference type="HOGENOM" id="CLU_013715_0_0_9"/>
<dbReference type="InterPro" id="IPR051943">
    <property type="entry name" value="TRAFAC_Dynamin-like_GTPase"/>
</dbReference>
<gene>
    <name evidence="3" type="ORF">bcere0026_34550</name>
</gene>
<dbReference type="Pfam" id="PF00350">
    <property type="entry name" value="Dynamin_N"/>
    <property type="match status" value="1"/>
</dbReference>
<evidence type="ECO:0000256" key="1">
    <source>
        <dbReference type="PROSITE-ProRule" id="PRU00339"/>
    </source>
</evidence>
<evidence type="ECO:0000313" key="3">
    <source>
        <dbReference type="EMBL" id="EEL69627.1"/>
    </source>
</evidence>
<name>C2XXM7_BACMY</name>
<dbReference type="AlphaFoldDB" id="C2XXM7"/>
<dbReference type="PANTHER" id="PTHR43681:SF1">
    <property type="entry name" value="SARCALUMENIN"/>
    <property type="match status" value="1"/>
</dbReference>
<dbReference type="InterPro" id="IPR011990">
    <property type="entry name" value="TPR-like_helical_dom_sf"/>
</dbReference>
<proteinExistence type="predicted"/>
<dbReference type="Gene3D" id="3.40.50.300">
    <property type="entry name" value="P-loop containing nucleotide triphosphate hydrolases"/>
    <property type="match status" value="1"/>
</dbReference>
<feature type="domain" description="Dynamin N-terminal" evidence="2">
    <location>
        <begin position="390"/>
        <end position="526"/>
    </location>
</feature>
<evidence type="ECO:0000259" key="2">
    <source>
        <dbReference type="Pfam" id="PF00350"/>
    </source>
</evidence>
<dbReference type="InterPro" id="IPR019734">
    <property type="entry name" value="TPR_rpt"/>
</dbReference>
<keyword evidence="1" id="KW-0802">TPR repeat</keyword>
<feature type="repeat" description="TPR" evidence="1">
    <location>
        <begin position="122"/>
        <end position="155"/>
    </location>
</feature>
<reference evidence="3" key="1">
    <citation type="journal article" date="2012" name="Genome Res.">
        <title>Genomic characterization of the Bacillus cereus sensu lato species: Backdrop to the evolution of Bacillus anthracis.</title>
        <authorList>
            <person name="Zwick M.E."/>
            <person name="Joseph S.J."/>
            <person name="Didelot X."/>
            <person name="Chen P.E."/>
            <person name="Bishop-Lilly K.A."/>
            <person name="Stewart A.C."/>
            <person name="Willner K."/>
            <person name="Nolan N."/>
            <person name="Lentz S."/>
            <person name="Thomason M.K."/>
            <person name="Sozhamannan S."/>
            <person name="Mateczun A.J."/>
            <person name="Du L."/>
            <person name="Read T.D."/>
        </authorList>
    </citation>
    <scope>NUCLEOTIDE SEQUENCE [LARGE SCALE GENOMIC DNA]</scope>
    <source>
        <strain evidence="3">AH603</strain>
    </source>
</reference>
<sequence>MYFQDIVGEKMRLEKQLIKKMYYETFLIENETQPPLQVLGESYLNEEKDEISDGSYIRFAQGEFYYHHQDFEAAIFKWEKVSNELAPWAQKNIADAYFELNRLSVAEDVYTSITTDNKILMTEIGLQLLSLYIEQNNFDSAFNVIKEAVNLNPDYPNVTIIARSFYEEQQDFDSAVELAVNELIRTESYPWFEVLKGYIDKGFTKNISPDYFYEILVTLNNVDQVQFTQIVSSLWNSYKNEQNYLLWLNTINEFFLHIEIHSSDIWDKISSLYEETYFELIQGQYMLRQLHDIIPNLLTNWLKVVNPSHAVFPSAAVLAWDEIFPSKIDSANIKHAENLLSYSINHVNGLEYSLHLFESITQWAQKHDIEMGHRFRWLVGELADLRTNRILVTGTSGNGKTAFINSILGENILESSISNVVVLKNDAHTEINAITDSAITTTENFSDYHNMMAVHHQTYRERACVEFKLPCRFLSKNKLTFVVTPGFNRNNDTRDEIFEYLNSVDELLFVLNADSPFTDKERDILLSIQEHTPNLQIHFLLNKIDNIYSEAEVKRVLHDTQARINAYFPHARLFPYSSLYTSSQQLNDLTEFIRFNFNHKNIDAERTEKLLFFIRKTITYLLDKRVEKENNLLDVINWNEDMLVKLNGCINNLTAFEKEKIHLITESYRAMKTEITNDLTERIPKLLQSCSDLISEDSDFGHIDIALNTAMNGRVHKYLEQTVLPNLARSMQNWIATSNNEFLQSQSYLEELSEGLNSLFGENRIQLECDFKVLDDWRRDTDRMTTRIQMEEVNILRRFTPAKFLLKSAGKLFGVLPKNRAMLYNKYKQYLENEDYTEVTASIMKKFFLQFELFENTQERDINMFFRNPFNSLKQAVENTHLEIQEKQEILHKMKSNPEVYHDSITLFELRLRQCEVILNIGEYNAYTDLTLETIIE</sequence>
<dbReference type="SUPFAM" id="SSF52540">
    <property type="entry name" value="P-loop containing nucleoside triphosphate hydrolases"/>
    <property type="match status" value="1"/>
</dbReference>